<name>A0AAP0NP96_9MAGN</name>
<keyword evidence="3" id="KW-1185">Reference proteome</keyword>
<dbReference type="InterPro" id="IPR002156">
    <property type="entry name" value="RNaseH_domain"/>
</dbReference>
<gene>
    <name evidence="2" type="ORF">Scep_018875</name>
</gene>
<feature type="domain" description="RNase H type-1" evidence="1">
    <location>
        <begin position="84"/>
        <end position="142"/>
    </location>
</feature>
<dbReference type="InterPro" id="IPR044730">
    <property type="entry name" value="RNase_H-like_dom_plant"/>
</dbReference>
<dbReference type="Proteomes" id="UP001419268">
    <property type="component" value="Unassembled WGS sequence"/>
</dbReference>
<dbReference type="InterPro" id="IPR036397">
    <property type="entry name" value="RNaseH_sf"/>
</dbReference>
<organism evidence="2 3">
    <name type="scientific">Stephania cephalantha</name>
    <dbReference type="NCBI Taxonomy" id="152367"/>
    <lineage>
        <taxon>Eukaryota</taxon>
        <taxon>Viridiplantae</taxon>
        <taxon>Streptophyta</taxon>
        <taxon>Embryophyta</taxon>
        <taxon>Tracheophyta</taxon>
        <taxon>Spermatophyta</taxon>
        <taxon>Magnoliopsida</taxon>
        <taxon>Ranunculales</taxon>
        <taxon>Menispermaceae</taxon>
        <taxon>Menispermoideae</taxon>
        <taxon>Cissampelideae</taxon>
        <taxon>Stephania</taxon>
    </lineage>
</organism>
<evidence type="ECO:0000313" key="3">
    <source>
        <dbReference type="Proteomes" id="UP001419268"/>
    </source>
</evidence>
<sequence length="142" mass="15832">MGPLRDLCVRDLTDAEAHTKVHEYVESNRCWDWEKIGASLSPDFGEYIQAIPPLDPTKGEDFLVRNFDKQGRFNVKSAFDFLVNVDGSNNVRNGETRAGCVIHNADAEWIAGFMKVLGRCLPITAELWAMLGGLQLCAQLGF</sequence>
<accession>A0AAP0NP96</accession>
<evidence type="ECO:0000259" key="1">
    <source>
        <dbReference type="Pfam" id="PF13456"/>
    </source>
</evidence>
<dbReference type="GO" id="GO:0004523">
    <property type="term" value="F:RNA-DNA hybrid ribonuclease activity"/>
    <property type="evidence" value="ECO:0007669"/>
    <property type="project" value="InterPro"/>
</dbReference>
<evidence type="ECO:0000313" key="2">
    <source>
        <dbReference type="EMBL" id="KAK9111356.1"/>
    </source>
</evidence>
<dbReference type="EMBL" id="JBBNAG010000008">
    <property type="protein sequence ID" value="KAK9111356.1"/>
    <property type="molecule type" value="Genomic_DNA"/>
</dbReference>
<dbReference type="InterPro" id="IPR053151">
    <property type="entry name" value="RNase_H-like"/>
</dbReference>
<dbReference type="Pfam" id="PF13456">
    <property type="entry name" value="RVT_3"/>
    <property type="match status" value="1"/>
</dbReference>
<reference evidence="2 3" key="1">
    <citation type="submission" date="2024-01" db="EMBL/GenBank/DDBJ databases">
        <title>Genome assemblies of Stephania.</title>
        <authorList>
            <person name="Yang L."/>
        </authorList>
    </citation>
    <scope>NUCLEOTIDE SEQUENCE [LARGE SCALE GENOMIC DNA]</scope>
    <source>
        <strain evidence="2">JXDWG</strain>
        <tissue evidence="2">Leaf</tissue>
    </source>
</reference>
<dbReference type="Gene3D" id="3.30.420.10">
    <property type="entry name" value="Ribonuclease H-like superfamily/Ribonuclease H"/>
    <property type="match status" value="1"/>
</dbReference>
<comment type="caution">
    <text evidence="2">The sequence shown here is derived from an EMBL/GenBank/DDBJ whole genome shotgun (WGS) entry which is preliminary data.</text>
</comment>
<dbReference type="AlphaFoldDB" id="A0AAP0NP96"/>
<dbReference type="PANTHER" id="PTHR47723:SF19">
    <property type="entry name" value="POLYNUCLEOTIDYL TRANSFERASE, RIBONUCLEASE H-LIKE SUPERFAMILY PROTEIN"/>
    <property type="match status" value="1"/>
</dbReference>
<dbReference type="GO" id="GO:0003676">
    <property type="term" value="F:nucleic acid binding"/>
    <property type="evidence" value="ECO:0007669"/>
    <property type="project" value="InterPro"/>
</dbReference>
<proteinExistence type="predicted"/>
<dbReference type="CDD" id="cd06222">
    <property type="entry name" value="RNase_H_like"/>
    <property type="match status" value="1"/>
</dbReference>
<protein>
    <recommendedName>
        <fullName evidence="1">RNase H type-1 domain-containing protein</fullName>
    </recommendedName>
</protein>
<dbReference type="PANTHER" id="PTHR47723">
    <property type="entry name" value="OS05G0353850 PROTEIN"/>
    <property type="match status" value="1"/>
</dbReference>